<sequence>MKSQDYGLPDQQRSSSFRWLYLLFAFSLGVIALWTVTELTAVRYGHAAALGAPWFRAGGYPVYAPWSVVTWYFRFGDPHGVIDQASNYGLLIFFLPQALVMAYAASQAGMKGNRKLHGSARWATRKEVGDMGYLQGRGVYIGGYVPPKSRQIMYLRHDGPEHVLAFAPTRSGKGVGLILPTLLSWSGPSLILDIKGENWALTSGWRKSRGHTVLRFDPTDPSGNSAAFNPLEELHLFSEHAISDAQNLALLLVDPLGKGLDDHWSKSGFAFLAPAILHCCVMIWSEHERPATLTDLSLMLADENRTIDELLQEMIEEDHAARLRGLAPHATGGDEIHIFIAAGGREMLNKADKERSSVLSTVVVNLALYRDPIIGRNTNHCDFRIDDLLAREVPVDLYLVLPASDTDRVIPLVRIIFDMVVRRITSKMEFKDGKSVAPYRHRLLFMLDEFPSIGRLPIIEKAITYIAGFGGIFYIIIQNIEQLGKVYGKDNSILGNSHILIAYASNNPATCEILSKMSGTTTVVQKKKSVSGKAGSRSPSFSIQETARPLLTPDECSRLPGMRKSGDEILPGDMLIFTAGRHPIYGKQILHFKDPVFLQRARIPAPDVTDSLYFPRQTAEPAESEAPKGKSFEDYLEE</sequence>
<reference evidence="10" key="1">
    <citation type="submission" date="2016-02" db="EMBL/GenBank/DDBJ databases">
        <authorList>
            <person name="Holder M.E."/>
            <person name="Ajami N.J."/>
            <person name="Petrosino J.F."/>
        </authorList>
    </citation>
    <scope>NUCLEOTIDE SEQUENCE [LARGE SCALE GENOMIC DNA]</scope>
    <source>
        <strain evidence="10">DSM 12838</strain>
    </source>
</reference>
<dbReference type="CDD" id="cd01127">
    <property type="entry name" value="TrwB_TraG_TraD_VirD4"/>
    <property type="match status" value="2"/>
</dbReference>
<dbReference type="KEGG" id="doa:AXF15_12400"/>
<evidence type="ECO:0000256" key="1">
    <source>
        <dbReference type="ARBA" id="ARBA00004651"/>
    </source>
</evidence>
<dbReference type="PANTHER" id="PTHR37937">
    <property type="entry name" value="CONJUGATIVE TRANSFER: DNA TRANSPORT"/>
    <property type="match status" value="1"/>
</dbReference>
<dbReference type="PANTHER" id="PTHR37937:SF1">
    <property type="entry name" value="CONJUGATIVE TRANSFER: DNA TRANSPORT"/>
    <property type="match status" value="1"/>
</dbReference>
<evidence type="ECO:0000313" key="10">
    <source>
        <dbReference type="Proteomes" id="UP000063964"/>
    </source>
</evidence>
<keyword evidence="10" id="KW-1185">Reference proteome</keyword>
<comment type="similarity">
    <text evidence="2">Belongs to the VirD4/TraG family.</text>
</comment>
<dbReference type="InterPro" id="IPR027417">
    <property type="entry name" value="P-loop_NTPase"/>
</dbReference>
<dbReference type="Pfam" id="PF02534">
    <property type="entry name" value="T4SS-DNA_transf"/>
    <property type="match status" value="1"/>
</dbReference>
<comment type="subcellular location">
    <subcellularLocation>
        <location evidence="1">Cell membrane</location>
        <topology evidence="1">Multi-pass membrane protein</topology>
    </subcellularLocation>
</comment>
<feature type="region of interest" description="Disordered" evidence="7">
    <location>
        <begin position="615"/>
        <end position="638"/>
    </location>
</feature>
<evidence type="ECO:0000256" key="3">
    <source>
        <dbReference type="ARBA" id="ARBA00022475"/>
    </source>
</evidence>
<feature type="transmembrane region" description="Helical" evidence="8">
    <location>
        <begin position="54"/>
        <end position="73"/>
    </location>
</feature>
<feature type="transmembrane region" description="Helical" evidence="8">
    <location>
        <begin position="20"/>
        <end position="42"/>
    </location>
</feature>
<dbReference type="Gene3D" id="3.40.50.300">
    <property type="entry name" value="P-loop containing nucleotide triphosphate hydrolases"/>
    <property type="match status" value="1"/>
</dbReference>
<gene>
    <name evidence="9" type="ORF">AXF15_12400</name>
</gene>
<dbReference type="STRING" id="888061.AXF15_12400"/>
<dbReference type="OrthoDB" id="9759295at2"/>
<dbReference type="InterPro" id="IPR051539">
    <property type="entry name" value="T4SS-coupling_protein"/>
</dbReference>
<evidence type="ECO:0000256" key="7">
    <source>
        <dbReference type="SAM" id="MobiDB-lite"/>
    </source>
</evidence>
<evidence type="ECO:0000256" key="8">
    <source>
        <dbReference type="SAM" id="Phobius"/>
    </source>
</evidence>
<evidence type="ECO:0000256" key="5">
    <source>
        <dbReference type="ARBA" id="ARBA00022989"/>
    </source>
</evidence>
<dbReference type="SUPFAM" id="SSF52540">
    <property type="entry name" value="P-loop containing nucleoside triphosphate hydrolases"/>
    <property type="match status" value="1"/>
</dbReference>
<protein>
    <submittedName>
        <fullName evidence="9">Conjugal transfer protein TraG</fullName>
    </submittedName>
</protein>
<accession>A0A0X8JS34</accession>
<keyword evidence="5 8" id="KW-1133">Transmembrane helix</keyword>
<name>A0A0X8JS34_9BACT</name>
<dbReference type="RefSeq" id="WP_066608093.1">
    <property type="nucleotide sequence ID" value="NZ_CP014230.1"/>
</dbReference>
<proteinExistence type="inferred from homology"/>
<feature type="transmembrane region" description="Helical" evidence="8">
    <location>
        <begin position="85"/>
        <end position="105"/>
    </location>
</feature>
<dbReference type="AlphaFoldDB" id="A0A0X8JS34"/>
<keyword evidence="3" id="KW-1003">Cell membrane</keyword>
<feature type="compositionally biased region" description="Basic and acidic residues" evidence="7">
    <location>
        <begin position="625"/>
        <end position="638"/>
    </location>
</feature>
<dbReference type="InterPro" id="IPR003688">
    <property type="entry name" value="TraG/VirD4"/>
</dbReference>
<keyword evidence="6 8" id="KW-0472">Membrane</keyword>
<evidence type="ECO:0000256" key="4">
    <source>
        <dbReference type="ARBA" id="ARBA00022692"/>
    </source>
</evidence>
<evidence type="ECO:0000256" key="2">
    <source>
        <dbReference type="ARBA" id="ARBA00008806"/>
    </source>
</evidence>
<dbReference type="Proteomes" id="UP000063964">
    <property type="component" value="Chromosome"/>
</dbReference>
<organism evidence="9 10">
    <name type="scientific">Desulfomicrobium orale DSM 12838</name>
    <dbReference type="NCBI Taxonomy" id="888061"/>
    <lineage>
        <taxon>Bacteria</taxon>
        <taxon>Pseudomonadati</taxon>
        <taxon>Thermodesulfobacteriota</taxon>
        <taxon>Desulfovibrionia</taxon>
        <taxon>Desulfovibrionales</taxon>
        <taxon>Desulfomicrobiaceae</taxon>
        <taxon>Desulfomicrobium</taxon>
    </lineage>
</organism>
<dbReference type="GO" id="GO:0005886">
    <property type="term" value="C:plasma membrane"/>
    <property type="evidence" value="ECO:0007669"/>
    <property type="project" value="UniProtKB-SubCell"/>
</dbReference>
<dbReference type="EMBL" id="CP014230">
    <property type="protein sequence ID" value="AMD93821.1"/>
    <property type="molecule type" value="Genomic_DNA"/>
</dbReference>
<keyword evidence="4 8" id="KW-0812">Transmembrane</keyword>
<evidence type="ECO:0000256" key="6">
    <source>
        <dbReference type="ARBA" id="ARBA00023136"/>
    </source>
</evidence>
<evidence type="ECO:0000313" key="9">
    <source>
        <dbReference type="EMBL" id="AMD93821.1"/>
    </source>
</evidence>